<dbReference type="AlphaFoldDB" id="A0A9N8ZLG1"/>
<keyword evidence="2" id="KW-1185">Reference proteome</keyword>
<protein>
    <submittedName>
        <fullName evidence="1">5791_t:CDS:1</fullName>
    </submittedName>
</protein>
<dbReference type="OrthoDB" id="2424859at2759"/>
<evidence type="ECO:0000313" key="2">
    <source>
        <dbReference type="Proteomes" id="UP000789396"/>
    </source>
</evidence>
<comment type="caution">
    <text evidence="1">The sequence shown here is derived from an EMBL/GenBank/DDBJ whole genome shotgun (WGS) entry which is preliminary data.</text>
</comment>
<organism evidence="1 2">
    <name type="scientific">Racocetra fulgida</name>
    <dbReference type="NCBI Taxonomy" id="60492"/>
    <lineage>
        <taxon>Eukaryota</taxon>
        <taxon>Fungi</taxon>
        <taxon>Fungi incertae sedis</taxon>
        <taxon>Mucoromycota</taxon>
        <taxon>Glomeromycotina</taxon>
        <taxon>Glomeromycetes</taxon>
        <taxon>Diversisporales</taxon>
        <taxon>Gigasporaceae</taxon>
        <taxon>Racocetra</taxon>
    </lineage>
</organism>
<reference evidence="1" key="1">
    <citation type="submission" date="2021-06" db="EMBL/GenBank/DDBJ databases">
        <authorList>
            <person name="Kallberg Y."/>
            <person name="Tangrot J."/>
            <person name="Rosling A."/>
        </authorList>
    </citation>
    <scope>NUCLEOTIDE SEQUENCE</scope>
    <source>
        <strain evidence="1">IN212</strain>
    </source>
</reference>
<name>A0A9N8ZLG1_9GLOM</name>
<dbReference type="EMBL" id="CAJVPZ010001794">
    <property type="protein sequence ID" value="CAG8500072.1"/>
    <property type="molecule type" value="Genomic_DNA"/>
</dbReference>
<accession>A0A9N8ZLG1</accession>
<proteinExistence type="predicted"/>
<dbReference type="Proteomes" id="UP000789396">
    <property type="component" value="Unassembled WGS sequence"/>
</dbReference>
<evidence type="ECO:0000313" key="1">
    <source>
        <dbReference type="EMBL" id="CAG8500072.1"/>
    </source>
</evidence>
<sequence length="189" mass="21716">MGNINDWDVYWTAQPQRVLLNKCNSHSALSEELKILKKIFDPTNPADKIICNIQNELKERINQISSLKVVSDIVDLKLEIDQKEGRRDVHQITQEGLKVAQKGIQNYSEAEFDTQTCISAFQFTEARPQTPTNKNYQEIQNDNDSYNITNGTDDYLRKAVESMAGQVESDALIVDDVNLEEIFENYRNE</sequence>
<feature type="non-terminal residue" evidence="1">
    <location>
        <position position="1"/>
    </location>
</feature>
<gene>
    <name evidence="1" type="ORF">RFULGI_LOCUS2394</name>
</gene>